<organism evidence="2 3">
    <name type="scientific">Trifolium pratense</name>
    <name type="common">Red clover</name>
    <dbReference type="NCBI Taxonomy" id="57577"/>
    <lineage>
        <taxon>Eukaryota</taxon>
        <taxon>Viridiplantae</taxon>
        <taxon>Streptophyta</taxon>
        <taxon>Embryophyta</taxon>
        <taxon>Tracheophyta</taxon>
        <taxon>Spermatophyta</taxon>
        <taxon>Magnoliopsida</taxon>
        <taxon>eudicotyledons</taxon>
        <taxon>Gunneridae</taxon>
        <taxon>Pentapetalae</taxon>
        <taxon>rosids</taxon>
        <taxon>fabids</taxon>
        <taxon>Fabales</taxon>
        <taxon>Fabaceae</taxon>
        <taxon>Papilionoideae</taxon>
        <taxon>50 kb inversion clade</taxon>
        <taxon>NPAAA clade</taxon>
        <taxon>Hologalegina</taxon>
        <taxon>IRL clade</taxon>
        <taxon>Trifolieae</taxon>
        <taxon>Trifolium</taxon>
    </lineage>
</organism>
<protein>
    <submittedName>
        <fullName evidence="2">Ethylene responsive transcription factor 1b</fullName>
    </submittedName>
</protein>
<name>A0A2K3NVX7_TRIPR</name>
<evidence type="ECO:0000259" key="1">
    <source>
        <dbReference type="Pfam" id="PF13456"/>
    </source>
</evidence>
<feature type="domain" description="RNase H type-1" evidence="1">
    <location>
        <begin position="2"/>
        <end position="65"/>
    </location>
</feature>
<dbReference type="EMBL" id="ASHM01001730">
    <property type="protein sequence ID" value="PNY07175.1"/>
    <property type="molecule type" value="Genomic_DNA"/>
</dbReference>
<dbReference type="GO" id="GO:0003676">
    <property type="term" value="F:nucleic acid binding"/>
    <property type="evidence" value="ECO:0007669"/>
    <property type="project" value="InterPro"/>
</dbReference>
<reference evidence="2 3" key="1">
    <citation type="journal article" date="2014" name="Am. J. Bot.">
        <title>Genome assembly and annotation for red clover (Trifolium pratense; Fabaceae).</title>
        <authorList>
            <person name="Istvanek J."/>
            <person name="Jaros M."/>
            <person name="Krenek A."/>
            <person name="Repkova J."/>
        </authorList>
    </citation>
    <scope>NUCLEOTIDE SEQUENCE [LARGE SCALE GENOMIC DNA]</scope>
    <source>
        <strain evidence="3">cv. Tatra</strain>
        <tissue evidence="2">Young leaves</tissue>
    </source>
</reference>
<dbReference type="Proteomes" id="UP000236291">
    <property type="component" value="Unassembled WGS sequence"/>
</dbReference>
<dbReference type="AlphaFoldDB" id="A0A2K3NVX7"/>
<dbReference type="Gene3D" id="3.30.420.10">
    <property type="entry name" value="Ribonuclease H-like superfamily/Ribonuclease H"/>
    <property type="match status" value="1"/>
</dbReference>
<dbReference type="InterPro" id="IPR002156">
    <property type="entry name" value="RNaseH_domain"/>
</dbReference>
<dbReference type="CDD" id="cd06222">
    <property type="entry name" value="RNase_H_like"/>
    <property type="match status" value="1"/>
</dbReference>
<evidence type="ECO:0000313" key="2">
    <source>
        <dbReference type="EMBL" id="PNY07175.1"/>
    </source>
</evidence>
<evidence type="ECO:0000313" key="3">
    <source>
        <dbReference type="Proteomes" id="UP000236291"/>
    </source>
</evidence>
<dbReference type="InterPro" id="IPR044730">
    <property type="entry name" value="RNase_H-like_dom_plant"/>
</dbReference>
<accession>A0A2K3NVX7</accession>
<comment type="caution">
    <text evidence="2">The sequence shown here is derived from an EMBL/GenBank/DDBJ whole genome shotgun (WGS) entry which is preliminary data.</text>
</comment>
<sequence length="102" mass="11281">MGYRYVELDVDSTSVVKVINDGTTTSAMGVSLVKSIGRLLELDCDVKIKHSYRETNMCADAMANLGCSLSNEIIFFEECPSHMRNLLAADCRNFSSPRLIVV</sequence>
<dbReference type="PANTHER" id="PTHR34023:SF4">
    <property type="entry name" value="RNASE H TYPE-1 DOMAIN-CONTAINING PROTEIN"/>
    <property type="match status" value="1"/>
</dbReference>
<dbReference type="Pfam" id="PF13456">
    <property type="entry name" value="RVT_3"/>
    <property type="match status" value="1"/>
</dbReference>
<gene>
    <name evidence="2" type="ORF">L195_g003662</name>
</gene>
<reference evidence="2 3" key="2">
    <citation type="journal article" date="2017" name="Front. Plant Sci.">
        <title>Gene Classification and Mining of Molecular Markers Useful in Red Clover (Trifolium pratense) Breeding.</title>
        <authorList>
            <person name="Istvanek J."/>
            <person name="Dluhosova J."/>
            <person name="Dluhos P."/>
            <person name="Patkova L."/>
            <person name="Nedelnik J."/>
            <person name="Repkova J."/>
        </authorList>
    </citation>
    <scope>NUCLEOTIDE SEQUENCE [LARGE SCALE GENOMIC DNA]</scope>
    <source>
        <strain evidence="3">cv. Tatra</strain>
        <tissue evidence="2">Young leaves</tissue>
    </source>
</reference>
<dbReference type="PANTHER" id="PTHR34023">
    <property type="entry name" value="RNASE H DOMAIN-CONTAINING PROTEIN"/>
    <property type="match status" value="1"/>
</dbReference>
<dbReference type="InterPro" id="IPR036397">
    <property type="entry name" value="RNaseH_sf"/>
</dbReference>
<dbReference type="GO" id="GO:0004523">
    <property type="term" value="F:RNA-DNA hybrid ribonuclease activity"/>
    <property type="evidence" value="ECO:0007669"/>
    <property type="project" value="InterPro"/>
</dbReference>
<proteinExistence type="predicted"/>